<dbReference type="PANTHER" id="PTHR47018">
    <property type="entry name" value="CXC DOMAIN-CONTAINING PROTEIN-RELATED"/>
    <property type="match status" value="1"/>
</dbReference>
<dbReference type="EMBL" id="OU896715">
    <property type="protein sequence ID" value="CAG9825834.1"/>
    <property type="molecule type" value="Genomic_DNA"/>
</dbReference>
<gene>
    <name evidence="1" type="ORF">PHAECO_LOCUS12281</name>
</gene>
<protein>
    <submittedName>
        <fullName evidence="1">Uncharacterized protein</fullName>
    </submittedName>
</protein>
<reference evidence="1" key="1">
    <citation type="submission" date="2022-01" db="EMBL/GenBank/DDBJ databases">
        <authorList>
            <person name="King R."/>
        </authorList>
    </citation>
    <scope>NUCLEOTIDE SEQUENCE</scope>
</reference>
<reference evidence="1" key="2">
    <citation type="submission" date="2022-10" db="EMBL/GenBank/DDBJ databases">
        <authorList>
            <consortium name="ENA_rothamsted_submissions"/>
            <consortium name="culmorum"/>
            <person name="King R."/>
        </authorList>
    </citation>
    <scope>NUCLEOTIDE SEQUENCE</scope>
</reference>
<sequence>MGGLHIALNFMHVIGKHMAGSGLGDLWVASDLMAEGSATKVLDGKAYNKGMRAHKLTLQAFWHLLHPLFLNFLDEQDFSEADSLSSREVNLDDLREYVSSPSLLKYLSSFLKNRSEADKNFKLWWMYIDMVLTLLMFTRGIRAGDWGSYRGFLSDMLPYIALYDHGNNLKSLSVYIADMNQLPPKVEAGFRSGDFAVLRTKQKFCQVDPDHAQEWVVGTCKDASGGILGITQDVRTLQRWALSLHWRSKISEQTYNLFKKPPSETCHKEETRGRRARDAHDENSILQVMETYNLATVNKSNVLHNVATKDVATAEISDALLTAKQRGIVLVQDFVCQRLVKSPESCKVTVSYHATIHKNNTLTFANLYTRKTSQDAHKKQVFQTDRDFFRLLISAFDGGRKIDLKKILKHELCQVPISLATLDGELRTAEKVSLVEEIVKGVECLKHLPENDKSDAILIIDGMAFVLSLGRPNQAETFGDYAACFIKRILYYGYKYKEVHVVFDRYRAQSVKVGTRKKTAKGYAPVRRDIEDCNVPLPKNWSNFLFL</sequence>
<dbReference type="Proteomes" id="UP001153737">
    <property type="component" value="Chromosome 9"/>
</dbReference>
<name>A0A9N9X5W2_PHACE</name>
<accession>A0A9N9X5W2</accession>
<organism evidence="1 2">
    <name type="scientific">Phaedon cochleariae</name>
    <name type="common">Mustard beetle</name>
    <dbReference type="NCBI Taxonomy" id="80249"/>
    <lineage>
        <taxon>Eukaryota</taxon>
        <taxon>Metazoa</taxon>
        <taxon>Ecdysozoa</taxon>
        <taxon>Arthropoda</taxon>
        <taxon>Hexapoda</taxon>
        <taxon>Insecta</taxon>
        <taxon>Pterygota</taxon>
        <taxon>Neoptera</taxon>
        <taxon>Endopterygota</taxon>
        <taxon>Coleoptera</taxon>
        <taxon>Polyphaga</taxon>
        <taxon>Cucujiformia</taxon>
        <taxon>Chrysomeloidea</taxon>
        <taxon>Chrysomelidae</taxon>
        <taxon>Chrysomelinae</taxon>
        <taxon>Chrysomelini</taxon>
        <taxon>Phaedon</taxon>
    </lineage>
</organism>
<dbReference type="AlphaFoldDB" id="A0A9N9X5W2"/>
<dbReference type="OrthoDB" id="7428225at2759"/>
<evidence type="ECO:0000313" key="1">
    <source>
        <dbReference type="EMBL" id="CAG9825834.1"/>
    </source>
</evidence>
<evidence type="ECO:0000313" key="2">
    <source>
        <dbReference type="Proteomes" id="UP001153737"/>
    </source>
</evidence>
<dbReference type="PANTHER" id="PTHR47018:SF3">
    <property type="entry name" value="MYCBP-ASSOCIATED PROTEIN"/>
    <property type="match status" value="1"/>
</dbReference>
<proteinExistence type="predicted"/>
<keyword evidence="2" id="KW-1185">Reference proteome</keyword>